<evidence type="ECO:0000313" key="4">
    <source>
        <dbReference type="Proteomes" id="UP000000709"/>
    </source>
</evidence>
<feature type="compositionally biased region" description="Basic and acidic residues" evidence="1">
    <location>
        <begin position="109"/>
        <end position="123"/>
    </location>
</feature>
<keyword evidence="4" id="KW-1185">Reference proteome</keyword>
<dbReference type="HOGENOM" id="CLU_1171242_0_0_1"/>
<gene>
    <name evidence="3" type="ORF">SPAPADRAFT_57752</name>
</gene>
<proteinExistence type="predicted"/>
<dbReference type="PANTHER" id="PTHR37784">
    <property type="entry name" value="PROTEIN MSN1"/>
    <property type="match status" value="1"/>
</dbReference>
<dbReference type="eggNOG" id="ENOG502QQ7G">
    <property type="taxonomic scope" value="Eukaryota"/>
</dbReference>
<dbReference type="EMBL" id="GL996499">
    <property type="protein sequence ID" value="EGW34695.1"/>
    <property type="molecule type" value="Genomic_DNA"/>
</dbReference>
<dbReference type="PANTHER" id="PTHR37784:SF2">
    <property type="entry name" value="HIGH-OSMOLARITY-INDUCED TRANSCRIPTION PROTEIN 1"/>
    <property type="match status" value="1"/>
</dbReference>
<dbReference type="Proteomes" id="UP000000709">
    <property type="component" value="Unassembled WGS sequence"/>
</dbReference>
<dbReference type="InterPro" id="IPR052146">
    <property type="entry name" value="HOT1"/>
</dbReference>
<feature type="domain" description="Transcription activator GCR1-like" evidence="2">
    <location>
        <begin position="134"/>
        <end position="211"/>
    </location>
</feature>
<evidence type="ECO:0000259" key="2">
    <source>
        <dbReference type="Pfam" id="PF12550"/>
    </source>
</evidence>
<dbReference type="GO" id="GO:0000978">
    <property type="term" value="F:RNA polymerase II cis-regulatory region sequence-specific DNA binding"/>
    <property type="evidence" value="ECO:0007669"/>
    <property type="project" value="TreeGrafter"/>
</dbReference>
<dbReference type="OrthoDB" id="428577at2759"/>
<accession>G3ADX1</accession>
<dbReference type="GO" id="GO:0060963">
    <property type="term" value="P:positive regulation of ribosomal protein gene transcription by RNA polymerase II"/>
    <property type="evidence" value="ECO:0007669"/>
    <property type="project" value="TreeGrafter"/>
</dbReference>
<dbReference type="AlphaFoldDB" id="G3ADX1"/>
<feature type="compositionally biased region" description="Low complexity" evidence="1">
    <location>
        <begin position="77"/>
        <end position="96"/>
    </location>
</feature>
<dbReference type="Pfam" id="PF12550">
    <property type="entry name" value="GCR1_C"/>
    <property type="match status" value="1"/>
</dbReference>
<sequence>MLPLPNLLGEGNAPSNKPGSVAVQYMSTIPPSELRHTNQSRTSFFGDDDIDHNIDELSGDNGGNTNAAGTGSGGTTAGTAGSDSTTGTAAVTTVSAPGEPNDDTSSSNGDDKPSKKRKSDESSKANLSLDIPKYRLERSLKSISDIWKEYEYGLNDKPPLKLLEIKYGTKWRNDTESRTFLRRKKIYDAIENGKAKGYTEDQVIRELEEYRSYDRNGTIKKKPLSWLNANMPDKYDS</sequence>
<feature type="region of interest" description="Disordered" evidence="1">
    <location>
        <begin position="1"/>
        <end position="130"/>
    </location>
</feature>
<dbReference type="InParanoid" id="G3ADX1"/>
<dbReference type="GeneID" id="18872182"/>
<dbReference type="InterPro" id="IPR022210">
    <property type="entry name" value="TF_GCR1-like"/>
</dbReference>
<dbReference type="RefSeq" id="XP_007372107.1">
    <property type="nucleotide sequence ID" value="XM_007372045.1"/>
</dbReference>
<evidence type="ECO:0000256" key="1">
    <source>
        <dbReference type="SAM" id="MobiDB-lite"/>
    </source>
</evidence>
<protein>
    <recommendedName>
        <fullName evidence="2">Transcription activator GCR1-like domain-containing protein</fullName>
    </recommendedName>
</protein>
<evidence type="ECO:0000313" key="3">
    <source>
        <dbReference type="EMBL" id="EGW34695.1"/>
    </source>
</evidence>
<dbReference type="KEGG" id="spaa:SPAPADRAFT_57752"/>
<reference evidence="3 4" key="1">
    <citation type="journal article" date="2011" name="Proc. Natl. Acad. Sci. U.S.A.">
        <title>Comparative genomics of xylose-fermenting fungi for enhanced biofuel production.</title>
        <authorList>
            <person name="Wohlbach D.J."/>
            <person name="Kuo A."/>
            <person name="Sato T.K."/>
            <person name="Potts K.M."/>
            <person name="Salamov A.A."/>
            <person name="LaButti K.M."/>
            <person name="Sun H."/>
            <person name="Clum A."/>
            <person name="Pangilinan J.L."/>
            <person name="Lindquist E.A."/>
            <person name="Lucas S."/>
            <person name="Lapidus A."/>
            <person name="Jin M."/>
            <person name="Gunawan C."/>
            <person name="Balan V."/>
            <person name="Dale B.E."/>
            <person name="Jeffries T.W."/>
            <person name="Zinkel R."/>
            <person name="Barry K.W."/>
            <person name="Grigoriev I.V."/>
            <person name="Gasch A.P."/>
        </authorList>
    </citation>
    <scope>NUCLEOTIDE SEQUENCE [LARGE SCALE GENOMIC DNA]</scope>
    <source>
        <strain evidence="4">NRRL Y-27907 / 11-Y1</strain>
    </source>
</reference>
<dbReference type="STRING" id="619300.G3ADX1"/>
<dbReference type="GO" id="GO:0000981">
    <property type="term" value="F:DNA-binding transcription factor activity, RNA polymerase II-specific"/>
    <property type="evidence" value="ECO:0007669"/>
    <property type="project" value="TreeGrafter"/>
</dbReference>
<name>G3ADX1_SPAPN</name>
<organism evidence="4">
    <name type="scientific">Spathaspora passalidarum (strain NRRL Y-27907 / 11-Y1)</name>
    <dbReference type="NCBI Taxonomy" id="619300"/>
    <lineage>
        <taxon>Eukaryota</taxon>
        <taxon>Fungi</taxon>
        <taxon>Dikarya</taxon>
        <taxon>Ascomycota</taxon>
        <taxon>Saccharomycotina</taxon>
        <taxon>Pichiomycetes</taxon>
        <taxon>Debaryomycetaceae</taxon>
        <taxon>Spathaspora</taxon>
    </lineage>
</organism>